<proteinExistence type="predicted"/>
<dbReference type="AlphaFoldDB" id="A0A914CZZ3"/>
<protein>
    <submittedName>
        <fullName evidence="3">Uncharacterized protein</fullName>
    </submittedName>
</protein>
<evidence type="ECO:0000313" key="3">
    <source>
        <dbReference type="WBParaSite" id="ACRNAN_scaffold1586.g13284.t1"/>
    </source>
</evidence>
<organism evidence="2 3">
    <name type="scientific">Acrobeloides nanus</name>
    <dbReference type="NCBI Taxonomy" id="290746"/>
    <lineage>
        <taxon>Eukaryota</taxon>
        <taxon>Metazoa</taxon>
        <taxon>Ecdysozoa</taxon>
        <taxon>Nematoda</taxon>
        <taxon>Chromadorea</taxon>
        <taxon>Rhabditida</taxon>
        <taxon>Tylenchina</taxon>
        <taxon>Cephalobomorpha</taxon>
        <taxon>Cephaloboidea</taxon>
        <taxon>Cephalobidae</taxon>
        <taxon>Acrobeloides</taxon>
    </lineage>
</organism>
<evidence type="ECO:0000313" key="2">
    <source>
        <dbReference type="Proteomes" id="UP000887540"/>
    </source>
</evidence>
<feature type="compositionally biased region" description="Basic and acidic residues" evidence="1">
    <location>
        <begin position="50"/>
        <end position="59"/>
    </location>
</feature>
<name>A0A914CZZ3_9BILA</name>
<accession>A0A914CZZ3</accession>
<sequence>MYVRCYSSYQPNLVMHGSFKSLVTICHRQSQAELPNVTPERCTRESLPSDVDKLKTDHKPKPKPKSKPEPRTKLKPSPLLYYTLL</sequence>
<feature type="region of interest" description="Disordered" evidence="1">
    <location>
        <begin position="34"/>
        <end position="77"/>
    </location>
</feature>
<reference evidence="3" key="1">
    <citation type="submission" date="2022-11" db="UniProtKB">
        <authorList>
            <consortium name="WormBaseParasite"/>
        </authorList>
    </citation>
    <scope>IDENTIFICATION</scope>
</reference>
<keyword evidence="2" id="KW-1185">Reference proteome</keyword>
<dbReference type="WBParaSite" id="ACRNAN_scaffold1586.g13284.t1">
    <property type="protein sequence ID" value="ACRNAN_scaffold1586.g13284.t1"/>
    <property type="gene ID" value="ACRNAN_scaffold1586.g13284"/>
</dbReference>
<evidence type="ECO:0000256" key="1">
    <source>
        <dbReference type="SAM" id="MobiDB-lite"/>
    </source>
</evidence>
<dbReference type="Proteomes" id="UP000887540">
    <property type="component" value="Unplaced"/>
</dbReference>